<keyword evidence="2" id="KW-1003">Cell membrane</keyword>
<dbReference type="Pfam" id="PF13231">
    <property type="entry name" value="PMT_2"/>
    <property type="match status" value="1"/>
</dbReference>
<proteinExistence type="predicted"/>
<feature type="transmembrane region" description="Helical" evidence="8">
    <location>
        <begin position="12"/>
        <end position="29"/>
    </location>
</feature>
<dbReference type="RefSeq" id="WP_092213846.1">
    <property type="nucleotide sequence ID" value="NZ_FMUX01000020.1"/>
</dbReference>
<feature type="transmembrane region" description="Helical" evidence="8">
    <location>
        <begin position="417"/>
        <end position="435"/>
    </location>
</feature>
<name>A0A1G5IJ10_9BACT</name>
<dbReference type="EMBL" id="FMUX01000020">
    <property type="protein sequence ID" value="SCY75549.1"/>
    <property type="molecule type" value="Genomic_DNA"/>
</dbReference>
<feature type="transmembrane region" description="Helical" evidence="8">
    <location>
        <begin position="178"/>
        <end position="207"/>
    </location>
</feature>
<dbReference type="GO" id="GO:0005886">
    <property type="term" value="C:plasma membrane"/>
    <property type="evidence" value="ECO:0007669"/>
    <property type="project" value="UniProtKB-SubCell"/>
</dbReference>
<feature type="domain" description="Glycosyltransferase RgtA/B/C/D-like" evidence="9">
    <location>
        <begin position="99"/>
        <end position="233"/>
    </location>
</feature>
<feature type="transmembrane region" description="Helical" evidence="8">
    <location>
        <begin position="356"/>
        <end position="374"/>
    </location>
</feature>
<keyword evidence="6 8" id="KW-1133">Transmembrane helix</keyword>
<evidence type="ECO:0000256" key="8">
    <source>
        <dbReference type="SAM" id="Phobius"/>
    </source>
</evidence>
<dbReference type="GO" id="GO:0016763">
    <property type="term" value="F:pentosyltransferase activity"/>
    <property type="evidence" value="ECO:0007669"/>
    <property type="project" value="TreeGrafter"/>
</dbReference>
<comment type="subcellular location">
    <subcellularLocation>
        <location evidence="1">Cell membrane</location>
        <topology evidence="1">Multi-pass membrane protein</topology>
    </subcellularLocation>
</comment>
<keyword evidence="4 10" id="KW-0808">Transferase</keyword>
<feature type="transmembrane region" description="Helical" evidence="8">
    <location>
        <begin position="219"/>
        <end position="235"/>
    </location>
</feature>
<dbReference type="STRING" id="419481.SAMN05216233_12019"/>
<keyword evidence="7 8" id="KW-0472">Membrane</keyword>
<dbReference type="OrthoDB" id="9179931at2"/>
<dbReference type="GO" id="GO:0009103">
    <property type="term" value="P:lipopolysaccharide biosynthetic process"/>
    <property type="evidence" value="ECO:0007669"/>
    <property type="project" value="UniProtKB-ARBA"/>
</dbReference>
<protein>
    <submittedName>
        <fullName evidence="10">Dolichyl-phosphate-mannose-protein mannosyltransferase</fullName>
    </submittedName>
</protein>
<evidence type="ECO:0000256" key="4">
    <source>
        <dbReference type="ARBA" id="ARBA00022679"/>
    </source>
</evidence>
<feature type="transmembrane region" description="Helical" evidence="8">
    <location>
        <begin position="101"/>
        <end position="120"/>
    </location>
</feature>
<sequence length="452" mass="51998">MLNMIRKRIEFFFILFAIFVLFTSFYLRIKVINETVINRPIRADAKGYYFYAMNVKQYGVYSRQEFSSKKPIPDALCSPGFPMSILPFVTFPPSIKMVWDIQRMQVLLGCATVILAYLIAQPCIGRWMALLAAFLTGISPHLVSCTTYILTETLFTFLMVLFLWIFMQGIQHHKNWLLCLAGITLGLASLTRPTLQYFIFALIPLAFVNKRRSVPLKHFFIVFLFFVSTMAPWFVRNYQVTGQLSDSRLMVSTLHHGIYPDFTYNNDPKTKGFPYRFDPDINNIAKDMDSVINEIKRRFANEPYRHAYWYLIKKPLTLLSWDILAGMGDVFVYPVIKSPYLAPGWIRGTHRVMKALHGVILTLSLLATVVAWVPHAPLARGKTEAFVCRLLSLIMLYFIALHVVGAPFPRYGVPLRPIMYIQALMIAQMIGIFWLQKGKKHKGQGDEQIADS</sequence>
<reference evidence="10 11" key="1">
    <citation type="submission" date="2016-10" db="EMBL/GenBank/DDBJ databases">
        <authorList>
            <person name="de Groot N.N."/>
        </authorList>
    </citation>
    <scope>NUCLEOTIDE SEQUENCE [LARGE SCALE GENOMIC DNA]</scope>
    <source>
        <strain evidence="10 11">AA1</strain>
    </source>
</reference>
<dbReference type="AlphaFoldDB" id="A0A1G5IJ10"/>
<accession>A0A1G5IJ10</accession>
<feature type="transmembrane region" description="Helical" evidence="8">
    <location>
        <begin position="149"/>
        <end position="166"/>
    </location>
</feature>
<evidence type="ECO:0000259" key="9">
    <source>
        <dbReference type="Pfam" id="PF13231"/>
    </source>
</evidence>
<keyword evidence="5 8" id="KW-0812">Transmembrane</keyword>
<dbReference type="PANTHER" id="PTHR33908:SF11">
    <property type="entry name" value="MEMBRANE PROTEIN"/>
    <property type="match status" value="1"/>
</dbReference>
<keyword evidence="3 10" id="KW-0328">Glycosyltransferase</keyword>
<dbReference type="InterPro" id="IPR038731">
    <property type="entry name" value="RgtA/B/C-like"/>
</dbReference>
<evidence type="ECO:0000256" key="7">
    <source>
        <dbReference type="ARBA" id="ARBA00023136"/>
    </source>
</evidence>
<evidence type="ECO:0000256" key="1">
    <source>
        <dbReference type="ARBA" id="ARBA00004651"/>
    </source>
</evidence>
<keyword evidence="11" id="KW-1185">Reference proteome</keyword>
<dbReference type="InterPro" id="IPR050297">
    <property type="entry name" value="LipidA_mod_glycosyltrf_83"/>
</dbReference>
<organism evidence="10 11">
    <name type="scientific">Desulfoluna spongiiphila</name>
    <dbReference type="NCBI Taxonomy" id="419481"/>
    <lineage>
        <taxon>Bacteria</taxon>
        <taxon>Pseudomonadati</taxon>
        <taxon>Thermodesulfobacteriota</taxon>
        <taxon>Desulfobacteria</taxon>
        <taxon>Desulfobacterales</taxon>
        <taxon>Desulfolunaceae</taxon>
        <taxon>Desulfoluna</taxon>
    </lineage>
</organism>
<evidence type="ECO:0000256" key="2">
    <source>
        <dbReference type="ARBA" id="ARBA00022475"/>
    </source>
</evidence>
<dbReference type="PANTHER" id="PTHR33908">
    <property type="entry name" value="MANNOSYLTRANSFERASE YKCB-RELATED"/>
    <property type="match status" value="1"/>
</dbReference>
<dbReference type="Proteomes" id="UP000198870">
    <property type="component" value="Unassembled WGS sequence"/>
</dbReference>
<evidence type="ECO:0000313" key="10">
    <source>
        <dbReference type="EMBL" id="SCY75549.1"/>
    </source>
</evidence>
<feature type="transmembrane region" description="Helical" evidence="8">
    <location>
        <begin position="386"/>
        <end position="405"/>
    </location>
</feature>
<feature type="transmembrane region" description="Helical" evidence="8">
    <location>
        <begin position="316"/>
        <end position="336"/>
    </location>
</feature>
<gene>
    <name evidence="10" type="ORF">SAMN05216233_12019</name>
</gene>
<evidence type="ECO:0000256" key="6">
    <source>
        <dbReference type="ARBA" id="ARBA00022989"/>
    </source>
</evidence>
<evidence type="ECO:0000256" key="5">
    <source>
        <dbReference type="ARBA" id="ARBA00022692"/>
    </source>
</evidence>
<evidence type="ECO:0000313" key="11">
    <source>
        <dbReference type="Proteomes" id="UP000198870"/>
    </source>
</evidence>
<evidence type="ECO:0000256" key="3">
    <source>
        <dbReference type="ARBA" id="ARBA00022676"/>
    </source>
</evidence>